<dbReference type="Gene3D" id="4.10.240.10">
    <property type="entry name" value="Zn(2)-C6 fungal-type DNA-binding domain"/>
    <property type="match status" value="1"/>
</dbReference>
<dbReference type="Proteomes" id="UP000738349">
    <property type="component" value="Unassembled WGS sequence"/>
</dbReference>
<name>A0A9P9FVW2_9HYPO</name>
<evidence type="ECO:0000259" key="4">
    <source>
        <dbReference type="PROSITE" id="PS50048"/>
    </source>
</evidence>
<evidence type="ECO:0000256" key="2">
    <source>
        <dbReference type="ARBA" id="ARBA00023242"/>
    </source>
</evidence>
<feature type="compositionally biased region" description="Basic and acidic residues" evidence="3">
    <location>
        <begin position="53"/>
        <end position="65"/>
    </location>
</feature>
<protein>
    <submittedName>
        <fullName evidence="5">Fungal-specific transcription factor domain-containing protein</fullName>
    </submittedName>
</protein>
<evidence type="ECO:0000313" key="5">
    <source>
        <dbReference type="EMBL" id="KAH7176942.1"/>
    </source>
</evidence>
<keyword evidence="6" id="KW-1185">Reference proteome</keyword>
<feature type="region of interest" description="Disordered" evidence="3">
    <location>
        <begin position="49"/>
        <end position="68"/>
    </location>
</feature>
<dbReference type="InterPro" id="IPR021858">
    <property type="entry name" value="Fun_TF"/>
</dbReference>
<evidence type="ECO:0000313" key="6">
    <source>
        <dbReference type="Proteomes" id="UP000738349"/>
    </source>
</evidence>
<dbReference type="PROSITE" id="PS50048">
    <property type="entry name" value="ZN2_CY6_FUNGAL_2"/>
    <property type="match status" value="1"/>
</dbReference>
<dbReference type="OrthoDB" id="3509362at2759"/>
<sequence>MKRPQRSRTGCWTCRDDGYKCDEQKPFCGRCIRLSKTCQGYGVRLKWQTQRAPDSKAKPQHHHENPSIVKVESPSPLTRISPVKFGDERLVHHWQTVLADIISISAGPHNPFLSHLTPLLDQSISLRSAITSMAANHLAISQPDTNLPAVAQQHRLRAINHLRESLYDAPAEISLATVMLLRMSERIFVKDTKVNHLEGARALISHQGGQTAWSSSTGKFLLGLCWYHDVLSSVSRGQPPVLGLQDALVEGSKDLSRLSAVLRVVAEISQLRSTNCRLDGEEARDIMDKLISLKQKEILNDESRNIEIHRQAACIYFYRSTTGLRDVDILLPLHAKLCLQHLAMIPSTSALISSHIWPLWTGGCETTDPILREFVLGRLDEMYEARRLTYLQRVKQDILGVWFMKDLRRNSSGKDDIDCVSAIRSTHNREADII</sequence>
<dbReference type="GO" id="GO:0005634">
    <property type="term" value="C:nucleus"/>
    <property type="evidence" value="ECO:0007669"/>
    <property type="project" value="UniProtKB-SubCell"/>
</dbReference>
<dbReference type="Pfam" id="PF11951">
    <property type="entry name" value="Fungal_trans_2"/>
    <property type="match status" value="1"/>
</dbReference>
<accession>A0A9P9FVW2</accession>
<dbReference type="PANTHER" id="PTHR37534">
    <property type="entry name" value="TRANSCRIPTIONAL ACTIVATOR PROTEIN UGA3"/>
    <property type="match status" value="1"/>
</dbReference>
<dbReference type="GO" id="GO:0000981">
    <property type="term" value="F:DNA-binding transcription factor activity, RNA polymerase II-specific"/>
    <property type="evidence" value="ECO:0007669"/>
    <property type="project" value="InterPro"/>
</dbReference>
<dbReference type="Pfam" id="PF00172">
    <property type="entry name" value="Zn_clus"/>
    <property type="match status" value="1"/>
</dbReference>
<comment type="subcellular location">
    <subcellularLocation>
        <location evidence="1">Nucleus</location>
    </subcellularLocation>
</comment>
<gene>
    <name evidence="5" type="ORF">EDB81DRAFT_51288</name>
</gene>
<dbReference type="GO" id="GO:0008270">
    <property type="term" value="F:zinc ion binding"/>
    <property type="evidence" value="ECO:0007669"/>
    <property type="project" value="InterPro"/>
</dbReference>
<dbReference type="AlphaFoldDB" id="A0A9P9FVW2"/>
<keyword evidence="2" id="KW-0539">Nucleus</keyword>
<evidence type="ECO:0000256" key="1">
    <source>
        <dbReference type="ARBA" id="ARBA00004123"/>
    </source>
</evidence>
<proteinExistence type="predicted"/>
<dbReference type="CDD" id="cd00067">
    <property type="entry name" value="GAL4"/>
    <property type="match status" value="1"/>
</dbReference>
<evidence type="ECO:0000256" key="3">
    <source>
        <dbReference type="SAM" id="MobiDB-lite"/>
    </source>
</evidence>
<dbReference type="SUPFAM" id="SSF57701">
    <property type="entry name" value="Zn2/Cys6 DNA-binding domain"/>
    <property type="match status" value="1"/>
</dbReference>
<organism evidence="5 6">
    <name type="scientific">Dactylonectria macrodidyma</name>
    <dbReference type="NCBI Taxonomy" id="307937"/>
    <lineage>
        <taxon>Eukaryota</taxon>
        <taxon>Fungi</taxon>
        <taxon>Dikarya</taxon>
        <taxon>Ascomycota</taxon>
        <taxon>Pezizomycotina</taxon>
        <taxon>Sordariomycetes</taxon>
        <taxon>Hypocreomycetidae</taxon>
        <taxon>Hypocreales</taxon>
        <taxon>Nectriaceae</taxon>
        <taxon>Dactylonectria</taxon>
    </lineage>
</organism>
<dbReference type="InterPro" id="IPR036864">
    <property type="entry name" value="Zn2-C6_fun-type_DNA-bd_sf"/>
</dbReference>
<dbReference type="EMBL" id="JAGMUV010000001">
    <property type="protein sequence ID" value="KAH7176942.1"/>
    <property type="molecule type" value="Genomic_DNA"/>
</dbReference>
<dbReference type="InterPro" id="IPR001138">
    <property type="entry name" value="Zn2Cys6_DnaBD"/>
</dbReference>
<dbReference type="GO" id="GO:0000976">
    <property type="term" value="F:transcription cis-regulatory region binding"/>
    <property type="evidence" value="ECO:0007669"/>
    <property type="project" value="TreeGrafter"/>
</dbReference>
<comment type="caution">
    <text evidence="5">The sequence shown here is derived from an EMBL/GenBank/DDBJ whole genome shotgun (WGS) entry which is preliminary data.</text>
</comment>
<feature type="domain" description="Zn(2)-C6 fungal-type" evidence="4">
    <location>
        <begin position="10"/>
        <end position="38"/>
    </location>
</feature>
<dbReference type="SMART" id="SM00066">
    <property type="entry name" value="GAL4"/>
    <property type="match status" value="1"/>
</dbReference>
<reference evidence="5" key="1">
    <citation type="journal article" date="2021" name="Nat. Commun.">
        <title>Genetic determinants of endophytism in the Arabidopsis root mycobiome.</title>
        <authorList>
            <person name="Mesny F."/>
            <person name="Miyauchi S."/>
            <person name="Thiergart T."/>
            <person name="Pickel B."/>
            <person name="Atanasova L."/>
            <person name="Karlsson M."/>
            <person name="Huettel B."/>
            <person name="Barry K.W."/>
            <person name="Haridas S."/>
            <person name="Chen C."/>
            <person name="Bauer D."/>
            <person name="Andreopoulos W."/>
            <person name="Pangilinan J."/>
            <person name="LaButti K."/>
            <person name="Riley R."/>
            <person name="Lipzen A."/>
            <person name="Clum A."/>
            <person name="Drula E."/>
            <person name="Henrissat B."/>
            <person name="Kohler A."/>
            <person name="Grigoriev I.V."/>
            <person name="Martin F.M."/>
            <person name="Hacquard S."/>
        </authorList>
    </citation>
    <scope>NUCLEOTIDE SEQUENCE</scope>
    <source>
        <strain evidence="5">MPI-CAGE-AT-0147</strain>
    </source>
</reference>
<dbReference type="GO" id="GO:0045944">
    <property type="term" value="P:positive regulation of transcription by RNA polymerase II"/>
    <property type="evidence" value="ECO:0007669"/>
    <property type="project" value="TreeGrafter"/>
</dbReference>
<dbReference type="PANTHER" id="PTHR37534:SF15">
    <property type="entry name" value="ZN(II)2CYS6 TRANSCRIPTION FACTOR (EUROFUNG)"/>
    <property type="match status" value="1"/>
</dbReference>